<gene>
    <name evidence="1" type="ORF">PPAR00522_LOCUS6680</name>
</gene>
<evidence type="ECO:0000313" key="1">
    <source>
        <dbReference type="EMBL" id="CAD8770279.1"/>
    </source>
</evidence>
<sequence length="151" mass="16254">MGQAPRITFTVGLIEKVAGIKKEEPEKAVVPPVSALPGAPLPNALRSQSLSPDATRLINQDARLSRQLHAAREVNGLLIRNEAEEADKIKLHAEKLVKNVSVSLRPFNCEAERKACTECFASSQLDASKCLSAAEAYRACSNKSFASVAVQ</sequence>
<reference evidence="1" key="1">
    <citation type="submission" date="2021-01" db="EMBL/GenBank/DDBJ databases">
        <authorList>
            <person name="Corre E."/>
            <person name="Pelletier E."/>
            <person name="Niang G."/>
            <person name="Scheremetjew M."/>
            <person name="Finn R."/>
            <person name="Kale V."/>
            <person name="Holt S."/>
            <person name="Cochrane G."/>
            <person name="Meng A."/>
            <person name="Brown T."/>
            <person name="Cohen L."/>
        </authorList>
    </citation>
    <scope>NUCLEOTIDE SEQUENCE</scope>
    <source>
        <strain evidence="1">SAG 63-3</strain>
    </source>
</reference>
<dbReference type="PANTHER" id="PTHR47587:SF2">
    <property type="entry name" value="OS05G0103500 PROTEIN"/>
    <property type="match status" value="1"/>
</dbReference>
<organism evidence="1">
    <name type="scientific">Polytomella parva</name>
    <dbReference type="NCBI Taxonomy" id="51329"/>
    <lineage>
        <taxon>Eukaryota</taxon>
        <taxon>Viridiplantae</taxon>
        <taxon>Chlorophyta</taxon>
        <taxon>core chlorophytes</taxon>
        <taxon>Chlorophyceae</taxon>
        <taxon>CS clade</taxon>
        <taxon>Chlamydomonadales</taxon>
        <taxon>Chlamydomonadaceae</taxon>
        <taxon>Polytomella</taxon>
    </lineage>
</organism>
<proteinExistence type="predicted"/>
<evidence type="ECO:0008006" key="2">
    <source>
        <dbReference type="Google" id="ProtNLM"/>
    </source>
</evidence>
<protein>
    <recommendedName>
        <fullName evidence="2">MICOS complex subunit MIC19</fullName>
    </recommendedName>
</protein>
<accession>A0A7S0US24</accession>
<dbReference type="EMBL" id="HBFM01010518">
    <property type="protein sequence ID" value="CAD8770279.1"/>
    <property type="molecule type" value="Transcribed_RNA"/>
</dbReference>
<dbReference type="AlphaFoldDB" id="A0A7S0US24"/>
<dbReference type="PANTHER" id="PTHR47587">
    <property type="entry name" value="OS05G0103500 PROTEIN"/>
    <property type="match status" value="1"/>
</dbReference>
<name>A0A7S0US24_9CHLO</name>